<sequence>MDRWRTWNAQKLPGRAVNRFVRGWVGRGSALGGIEVHRTACIVTHPPGGELNNHALVNPANESLAGTRFTPDECWRNLHGDPTTGRWSEDFAVYPTQVVDGLVTEFGGEALRVVLESQPADAQGRRCPVGNAVVTPALHELRELYGSLVHAVPPFRRGLDPSVWSDQLVATYHAAFDAACRNGLTTLAVPLLGAGARGALKGEAMAVAAKAAVTWRMQDPGPREAAPIARFGVQDSTTAHRLIDALKDAMRDSSADCGEGFDEQEPPTAERWTVP</sequence>
<reference evidence="3" key="1">
    <citation type="submission" date="2021-01" db="EMBL/GenBank/DDBJ databases">
        <authorList>
            <person name="Corre E."/>
            <person name="Pelletier E."/>
            <person name="Niang G."/>
            <person name="Scheremetjew M."/>
            <person name="Finn R."/>
            <person name="Kale V."/>
            <person name="Holt S."/>
            <person name="Cochrane G."/>
            <person name="Meng A."/>
            <person name="Brown T."/>
            <person name="Cohen L."/>
        </authorList>
    </citation>
    <scope>NUCLEOTIDE SEQUENCE</scope>
    <source>
        <strain evidence="3">CCMP281</strain>
    </source>
</reference>
<organism evidence="3">
    <name type="scientific">Haptolina ericina</name>
    <dbReference type="NCBI Taxonomy" id="156174"/>
    <lineage>
        <taxon>Eukaryota</taxon>
        <taxon>Haptista</taxon>
        <taxon>Haptophyta</taxon>
        <taxon>Prymnesiophyceae</taxon>
        <taxon>Prymnesiales</taxon>
        <taxon>Prymnesiaceae</taxon>
        <taxon>Haptolina</taxon>
    </lineage>
</organism>
<name>A0A7S3B157_9EUKA</name>
<evidence type="ECO:0000259" key="2">
    <source>
        <dbReference type="PROSITE" id="PS51154"/>
    </source>
</evidence>
<evidence type="ECO:0000313" key="3">
    <source>
        <dbReference type="EMBL" id="CAE0120227.1"/>
    </source>
</evidence>
<dbReference type="InterPro" id="IPR043472">
    <property type="entry name" value="Macro_dom-like"/>
</dbReference>
<gene>
    <name evidence="3" type="ORF">HERI1096_LOCUS20928</name>
</gene>
<dbReference type="EMBL" id="HBHX01037619">
    <property type="protein sequence ID" value="CAE0120227.1"/>
    <property type="molecule type" value="Transcribed_RNA"/>
</dbReference>
<proteinExistence type="predicted"/>
<dbReference type="AlphaFoldDB" id="A0A7S3B157"/>
<dbReference type="SUPFAM" id="SSF52949">
    <property type="entry name" value="Macro domain-like"/>
    <property type="match status" value="1"/>
</dbReference>
<evidence type="ECO:0000256" key="1">
    <source>
        <dbReference type="SAM" id="MobiDB-lite"/>
    </source>
</evidence>
<dbReference type="Pfam" id="PF01661">
    <property type="entry name" value="Macro"/>
    <property type="match status" value="1"/>
</dbReference>
<feature type="domain" description="Macro" evidence="2">
    <location>
        <begin position="1"/>
        <end position="250"/>
    </location>
</feature>
<dbReference type="PROSITE" id="PS51154">
    <property type="entry name" value="MACRO"/>
    <property type="match status" value="1"/>
</dbReference>
<dbReference type="Gene3D" id="3.40.220.10">
    <property type="entry name" value="Leucine Aminopeptidase, subunit E, domain 1"/>
    <property type="match status" value="1"/>
</dbReference>
<accession>A0A7S3B157</accession>
<protein>
    <recommendedName>
        <fullName evidence="2">Macro domain-containing protein</fullName>
    </recommendedName>
</protein>
<feature type="region of interest" description="Disordered" evidence="1">
    <location>
        <begin position="253"/>
        <end position="275"/>
    </location>
</feature>
<dbReference type="InterPro" id="IPR002589">
    <property type="entry name" value="Macro_dom"/>
</dbReference>